<dbReference type="EC" id="3.2.1.21" evidence="4"/>
<dbReference type="RefSeq" id="XP_064682685.1">
    <property type="nucleotide sequence ID" value="XM_064830183.1"/>
</dbReference>
<dbReference type="PANTHER" id="PTHR15711">
    <property type="entry name" value="RAP GTPASE-ACTIVATING PROTEIN"/>
    <property type="match status" value="1"/>
</dbReference>
<evidence type="ECO:0000256" key="2">
    <source>
        <dbReference type="SAM" id="MobiDB-lite"/>
    </source>
</evidence>
<keyword evidence="4" id="KW-0378">Hydrolase</keyword>
<feature type="region of interest" description="Disordered" evidence="2">
    <location>
        <begin position="571"/>
        <end position="591"/>
    </location>
</feature>
<accession>A0AAN7HMY2</accession>
<dbReference type="PANTHER" id="PTHR15711:SF22">
    <property type="entry name" value="RAP-GAP DOMAIN-CONTAINING PROTEIN"/>
    <property type="match status" value="1"/>
</dbReference>
<dbReference type="GO" id="GO:0005737">
    <property type="term" value="C:cytoplasm"/>
    <property type="evidence" value="ECO:0007669"/>
    <property type="project" value="TreeGrafter"/>
</dbReference>
<feature type="compositionally biased region" description="Polar residues" evidence="2">
    <location>
        <begin position="621"/>
        <end position="636"/>
    </location>
</feature>
<gene>
    <name evidence="4" type="ORF">ATC70_010980</name>
</gene>
<dbReference type="Proteomes" id="UP001304243">
    <property type="component" value="Unassembled WGS sequence"/>
</dbReference>
<proteinExistence type="predicted"/>
<dbReference type="PROSITE" id="PS50085">
    <property type="entry name" value="RAPGAP"/>
    <property type="match status" value="1"/>
</dbReference>
<dbReference type="SUPFAM" id="SSF111347">
    <property type="entry name" value="Rap/Ran-GAP"/>
    <property type="match status" value="1"/>
</dbReference>
<feature type="domain" description="Rap-GAP" evidence="3">
    <location>
        <begin position="328"/>
        <end position="546"/>
    </location>
</feature>
<keyword evidence="4" id="KW-0326">Glycosidase</keyword>
<dbReference type="GO" id="GO:0005096">
    <property type="term" value="F:GTPase activator activity"/>
    <property type="evidence" value="ECO:0007669"/>
    <property type="project" value="UniProtKB-KW"/>
</dbReference>
<dbReference type="Pfam" id="PF02145">
    <property type="entry name" value="Rap_GAP"/>
    <property type="match status" value="1"/>
</dbReference>
<feature type="region of interest" description="Disordered" evidence="2">
    <location>
        <begin position="621"/>
        <end position="645"/>
    </location>
</feature>
<dbReference type="InterPro" id="IPR050989">
    <property type="entry name" value="Rap1_Ran_GAP"/>
</dbReference>
<keyword evidence="1" id="KW-0343">GTPase activation</keyword>
<dbReference type="GO" id="GO:0051056">
    <property type="term" value="P:regulation of small GTPase mediated signal transduction"/>
    <property type="evidence" value="ECO:0007669"/>
    <property type="project" value="InterPro"/>
</dbReference>
<dbReference type="AlphaFoldDB" id="A0AAN7HMY2"/>
<dbReference type="Gene3D" id="3.30.1120.160">
    <property type="match status" value="1"/>
</dbReference>
<evidence type="ECO:0000313" key="4">
    <source>
        <dbReference type="EMBL" id="KAK4516019.1"/>
    </source>
</evidence>
<dbReference type="InterPro" id="IPR035974">
    <property type="entry name" value="Rap/Ran-GAP_sf"/>
</dbReference>
<evidence type="ECO:0000313" key="5">
    <source>
        <dbReference type="Proteomes" id="UP001304243"/>
    </source>
</evidence>
<comment type="caution">
    <text evidence="4">The sequence shown here is derived from an EMBL/GenBank/DDBJ whole genome shotgun (WGS) entry which is preliminary data.</text>
</comment>
<feature type="compositionally biased region" description="Basic and acidic residues" evidence="2">
    <location>
        <begin position="576"/>
        <end position="586"/>
    </location>
</feature>
<dbReference type="GO" id="GO:0008422">
    <property type="term" value="F:beta-glucosidase activity"/>
    <property type="evidence" value="ECO:0007669"/>
    <property type="project" value="UniProtKB-EC"/>
</dbReference>
<dbReference type="EMBL" id="JASEJX010000014">
    <property type="protein sequence ID" value="KAK4516019.1"/>
    <property type="molecule type" value="Genomic_DNA"/>
</dbReference>
<name>A0AAN7HMY2_9FUNG</name>
<evidence type="ECO:0000256" key="1">
    <source>
        <dbReference type="ARBA" id="ARBA00022468"/>
    </source>
</evidence>
<organism evidence="4 5">
    <name type="scientific">Mucor velutinosus</name>
    <dbReference type="NCBI Taxonomy" id="708070"/>
    <lineage>
        <taxon>Eukaryota</taxon>
        <taxon>Fungi</taxon>
        <taxon>Fungi incertae sedis</taxon>
        <taxon>Mucoromycota</taxon>
        <taxon>Mucoromycotina</taxon>
        <taxon>Mucoromycetes</taxon>
        <taxon>Mucorales</taxon>
        <taxon>Mucorineae</taxon>
        <taxon>Mucoraceae</taxon>
        <taxon>Mucor</taxon>
    </lineage>
</organism>
<dbReference type="InterPro" id="IPR000331">
    <property type="entry name" value="Rap/Ran_GAP_dom"/>
</dbReference>
<reference evidence="4 5" key="1">
    <citation type="submission" date="2022-11" db="EMBL/GenBank/DDBJ databases">
        <title>Mucor velutinosus strain NIH1002 WGS.</title>
        <authorList>
            <person name="Subramanian P."/>
            <person name="Mullikin J.C."/>
            <person name="Segre J.A."/>
            <person name="Zelazny A.M."/>
        </authorList>
    </citation>
    <scope>NUCLEOTIDE SEQUENCE [LARGE SCALE GENOMIC DNA]</scope>
    <source>
        <strain evidence="4 5">NIH1002</strain>
    </source>
</reference>
<dbReference type="GeneID" id="89954666"/>
<evidence type="ECO:0000259" key="3">
    <source>
        <dbReference type="PROSITE" id="PS50085"/>
    </source>
</evidence>
<sequence length="731" mass="82568">MNTLPTIGECNLWILDQCQTILCYIEKGNLDIKDIVQTTFESTKLLIHALDISQQDKCRLLNKLEKYSKFKQNQSMIKMLVSSLQDGRTGNVINAEYSLFKVINIKEICNQVSLQNQYFLATSKTNFCRETERILFKHVDYSTIWPDQIDEKACWFRKYFVGKPYITLIGPTSEDESDLAIVSIVKEAMTKPNTQYRIIVRTKQASLWANNQHSFLLCVADELDATELILQLDSLGQLHKLDLELEPQTKRNRPKRSFSSAIITGMTNQTFLLNSNHHQQQQQITASLITTARLMRASLMFLFQDVNFKSFKEISAQVTIMAGLEKEFLRYDEIGIPKSYKFGVLTVGEGQHTEEEWFSNTDMSPGFDKFLNIIGKPVQLKDYQGYAAGLDTKTGESGEISFASAWRDHEIMYHVAALMPLRQHDTQQVHRKRYIGNDIVCIVFMEGENTQRFTPESIRSQFLHVFIVVYVERFHQQDAWRVEVLYNKDVKSFSPPVPSPPIFYDEATLRDFLLLKLINAENASLKSSDKFTLPNNKARLCILKSLVESGLEASQVARSFGAQHGTACRLGSGSSADKKHMSERPKSAGAVAASTTTVTTAVSTAAIPVISGSNIIEKSEQQQQAIVASDTTSHSITPELPPVPSISRSNVLRELVSLTRRKSSHSHSSSNNHHGQAKFYSYHQLQQHSTISEDNNEKQEPNASIIKTSSSTHGIRHKAHAGLSGIFDKFF</sequence>
<protein>
    <submittedName>
        <fullName evidence="4">Fn3_like domain-containing protein</fullName>
        <ecNumber evidence="4">3.2.1.21</ecNumber>
    </submittedName>
</protein>
<keyword evidence="5" id="KW-1185">Reference proteome</keyword>
<dbReference type="Gene3D" id="3.40.50.11210">
    <property type="entry name" value="Rap/Ran-GAP"/>
    <property type="match status" value="1"/>
</dbReference>